<dbReference type="PATRIC" id="fig|1396.433.peg.673"/>
<organism evidence="1 2">
    <name type="scientific">Bacillus wiedmannii</name>
    <dbReference type="NCBI Taxonomy" id="1890302"/>
    <lineage>
        <taxon>Bacteria</taxon>
        <taxon>Bacillati</taxon>
        <taxon>Bacillota</taxon>
        <taxon>Bacilli</taxon>
        <taxon>Bacillales</taxon>
        <taxon>Bacillaceae</taxon>
        <taxon>Bacillus</taxon>
        <taxon>Bacillus cereus group</taxon>
    </lineage>
</organism>
<evidence type="ECO:0000313" key="1">
    <source>
        <dbReference type="EMBL" id="KKZ97641.1"/>
    </source>
</evidence>
<reference evidence="2" key="2">
    <citation type="submission" date="2015-04" db="EMBL/GenBank/DDBJ databases">
        <title>Draft Genome Sequences of Eight Spore-Forming Food Isolates of Bacillus cereus Genome sequencing.</title>
        <authorList>
            <person name="Krawcyk A.O."/>
            <person name="de Jong A."/>
            <person name="Eijlander R.T."/>
            <person name="Berendsen E.M."/>
            <person name="Holsappel S."/>
            <person name="Wells-Bennik M."/>
            <person name="Kuipers O.P."/>
        </authorList>
    </citation>
    <scope>NUCLEOTIDE SEQUENCE [LARGE SCALE GENOMIC DNA]</scope>
    <source>
        <strain evidence="2">B4147</strain>
    </source>
</reference>
<proteinExistence type="predicted"/>
<dbReference type="EMBL" id="LCYN01000009">
    <property type="protein sequence ID" value="KKZ97641.1"/>
    <property type="molecule type" value="Genomic_DNA"/>
</dbReference>
<name>A0A0G8CF45_9BACI</name>
<comment type="caution">
    <text evidence="1">The sequence shown here is derived from an EMBL/GenBank/DDBJ whole genome shotgun (WGS) entry which is preliminary data.</text>
</comment>
<dbReference type="AlphaFoldDB" id="A0A0G8CF45"/>
<reference evidence="1 2" key="1">
    <citation type="journal article" date="2015" name="Genome Announc.">
        <title>Next-Generation Whole-Genome Sequencing of Eight Strains of Bacillus cereus, Isolated from Food.</title>
        <authorList>
            <person name="Krawczyk A.O."/>
            <person name="de Jong A."/>
            <person name="Eijlander R.T."/>
            <person name="Berendsen E.M."/>
            <person name="Holsappel S."/>
            <person name="Wells-Bennik M.H."/>
            <person name="Kuipers O.P."/>
        </authorList>
    </citation>
    <scope>NUCLEOTIDE SEQUENCE [LARGE SCALE GENOMIC DNA]</scope>
    <source>
        <strain evidence="1 2">B4147</strain>
    </source>
</reference>
<evidence type="ECO:0000313" key="2">
    <source>
        <dbReference type="Proteomes" id="UP000035350"/>
    </source>
</evidence>
<sequence length="39" mass="4437">MAAAILFLLWRKSFHLFFYVKIDGKGEISYDVGIQKSSG</sequence>
<dbReference type="Proteomes" id="UP000035350">
    <property type="component" value="Unassembled WGS sequence"/>
</dbReference>
<gene>
    <name evidence="1" type="ORF">B4147_3168</name>
</gene>
<accession>A0A0G8CF45</accession>
<protein>
    <submittedName>
        <fullName evidence="1">Uncharacterized protein</fullName>
    </submittedName>
</protein>